<dbReference type="AlphaFoldDB" id="A0A9D1HY90"/>
<evidence type="ECO:0000256" key="5">
    <source>
        <dbReference type="ARBA" id="ARBA00022670"/>
    </source>
</evidence>
<comment type="similarity">
    <text evidence="3">Belongs to the peptidase M50B family.</text>
</comment>
<evidence type="ECO:0000256" key="10">
    <source>
        <dbReference type="ARBA" id="ARBA00022989"/>
    </source>
</evidence>
<evidence type="ECO:0000256" key="13">
    <source>
        <dbReference type="SAM" id="Phobius"/>
    </source>
</evidence>
<keyword evidence="4" id="KW-1003">Cell membrane</keyword>
<dbReference type="PANTHER" id="PTHR35864">
    <property type="entry name" value="ZINC METALLOPROTEASE MJ0611-RELATED"/>
    <property type="match status" value="1"/>
</dbReference>
<proteinExistence type="inferred from homology"/>
<sequence length="240" mass="27054">MRSNFNITFWILVVFLLYNSFRAGQFSDPMDWLMRTLMMIPAIVIGLSFHEFAHALTAYKLGDPTPKMQGRVTVNPLAHIDPLGFAALIFAGFGWGVPVQINPSNFRHRRRDELIVSVAGVAMNLLIAIVFAIIAKILVLTLGLSFLSTSALGEALWSIIIYVITINLVLMIFNLIPCPPLDGFSIISEIFNLRQTGFYWTLYRYGDWILIGLIIFGITGRIISPCVNFLYNILLTYVIF</sequence>
<evidence type="ECO:0000256" key="7">
    <source>
        <dbReference type="ARBA" id="ARBA00022723"/>
    </source>
</evidence>
<keyword evidence="12 13" id="KW-0472">Membrane</keyword>
<evidence type="ECO:0000256" key="1">
    <source>
        <dbReference type="ARBA" id="ARBA00001947"/>
    </source>
</evidence>
<evidence type="ECO:0000259" key="14">
    <source>
        <dbReference type="Pfam" id="PF02163"/>
    </source>
</evidence>
<evidence type="ECO:0000256" key="11">
    <source>
        <dbReference type="ARBA" id="ARBA00023049"/>
    </source>
</evidence>
<dbReference type="Proteomes" id="UP000824090">
    <property type="component" value="Unassembled WGS sequence"/>
</dbReference>
<reference evidence="15" key="2">
    <citation type="journal article" date="2021" name="PeerJ">
        <title>Extensive microbial diversity within the chicken gut microbiome revealed by metagenomics and culture.</title>
        <authorList>
            <person name="Gilroy R."/>
            <person name="Ravi A."/>
            <person name="Getino M."/>
            <person name="Pursley I."/>
            <person name="Horton D.L."/>
            <person name="Alikhan N.F."/>
            <person name="Baker D."/>
            <person name="Gharbi K."/>
            <person name="Hall N."/>
            <person name="Watson M."/>
            <person name="Adriaenssens E.M."/>
            <person name="Foster-Nyarko E."/>
            <person name="Jarju S."/>
            <person name="Secka A."/>
            <person name="Antonio M."/>
            <person name="Oren A."/>
            <person name="Chaudhuri R.R."/>
            <person name="La Ragione R."/>
            <person name="Hildebrand F."/>
            <person name="Pallen M.J."/>
        </authorList>
    </citation>
    <scope>NUCLEOTIDE SEQUENCE</scope>
    <source>
        <strain evidence="15">ChiHcec3-6078</strain>
    </source>
</reference>
<keyword evidence="6 13" id="KW-0812">Transmembrane</keyword>
<feature type="domain" description="Peptidase M50" evidence="14">
    <location>
        <begin position="40"/>
        <end position="192"/>
    </location>
</feature>
<protein>
    <submittedName>
        <fullName evidence="15">Site-2 protease family protein</fullName>
    </submittedName>
</protein>
<reference evidence="15" key="1">
    <citation type="submission" date="2020-10" db="EMBL/GenBank/DDBJ databases">
        <authorList>
            <person name="Gilroy R."/>
        </authorList>
    </citation>
    <scope>NUCLEOTIDE SEQUENCE</scope>
    <source>
        <strain evidence="15">ChiHcec3-6078</strain>
    </source>
</reference>
<dbReference type="CDD" id="cd06158">
    <property type="entry name" value="S2P-M50_like_1"/>
    <property type="match status" value="1"/>
</dbReference>
<dbReference type="GO" id="GO:0008237">
    <property type="term" value="F:metallopeptidase activity"/>
    <property type="evidence" value="ECO:0007669"/>
    <property type="project" value="UniProtKB-KW"/>
</dbReference>
<keyword evidence="8" id="KW-0378">Hydrolase</keyword>
<dbReference type="InterPro" id="IPR008915">
    <property type="entry name" value="Peptidase_M50"/>
</dbReference>
<dbReference type="EMBL" id="DVMP01000005">
    <property type="protein sequence ID" value="HIU24916.1"/>
    <property type="molecule type" value="Genomic_DNA"/>
</dbReference>
<evidence type="ECO:0000256" key="8">
    <source>
        <dbReference type="ARBA" id="ARBA00022801"/>
    </source>
</evidence>
<keyword evidence="7" id="KW-0479">Metal-binding</keyword>
<keyword evidence="9" id="KW-0862">Zinc</keyword>
<feature type="transmembrane region" description="Helical" evidence="13">
    <location>
        <begin position="156"/>
        <end position="176"/>
    </location>
</feature>
<keyword evidence="10 13" id="KW-1133">Transmembrane helix</keyword>
<dbReference type="InterPro" id="IPR044537">
    <property type="entry name" value="Rip2-like"/>
</dbReference>
<dbReference type="InterPro" id="IPR052348">
    <property type="entry name" value="Metallopeptidase_M50B"/>
</dbReference>
<dbReference type="GO" id="GO:0005886">
    <property type="term" value="C:plasma membrane"/>
    <property type="evidence" value="ECO:0007669"/>
    <property type="project" value="UniProtKB-SubCell"/>
</dbReference>
<dbReference type="Pfam" id="PF02163">
    <property type="entry name" value="Peptidase_M50"/>
    <property type="match status" value="1"/>
</dbReference>
<evidence type="ECO:0000256" key="4">
    <source>
        <dbReference type="ARBA" id="ARBA00022475"/>
    </source>
</evidence>
<comment type="caution">
    <text evidence="15">The sequence shown here is derived from an EMBL/GenBank/DDBJ whole genome shotgun (WGS) entry which is preliminary data.</text>
</comment>
<feature type="transmembrane region" description="Helical" evidence="13">
    <location>
        <begin position="121"/>
        <end position="144"/>
    </location>
</feature>
<feature type="transmembrane region" description="Helical" evidence="13">
    <location>
        <begin position="208"/>
        <end position="231"/>
    </location>
</feature>
<evidence type="ECO:0000256" key="6">
    <source>
        <dbReference type="ARBA" id="ARBA00022692"/>
    </source>
</evidence>
<comment type="cofactor">
    <cofactor evidence="1">
        <name>Zn(2+)</name>
        <dbReference type="ChEBI" id="CHEBI:29105"/>
    </cofactor>
</comment>
<keyword evidence="11" id="KW-0482">Metalloprotease</keyword>
<name>A0A9D1HY90_9FIRM</name>
<dbReference type="PANTHER" id="PTHR35864:SF1">
    <property type="entry name" value="ZINC METALLOPROTEASE YWHC-RELATED"/>
    <property type="match status" value="1"/>
</dbReference>
<organism evidence="15 16">
    <name type="scientific">Candidatus Allocopromorpha excrementigallinarum</name>
    <dbReference type="NCBI Taxonomy" id="2840742"/>
    <lineage>
        <taxon>Bacteria</taxon>
        <taxon>Bacillati</taxon>
        <taxon>Bacillota</taxon>
        <taxon>Clostridia</taxon>
        <taxon>Eubacteriales</taxon>
        <taxon>Eubacteriaceae</taxon>
        <taxon>Eubacteriaceae incertae sedis</taxon>
        <taxon>Candidatus Allocopromorpha</taxon>
    </lineage>
</organism>
<evidence type="ECO:0000256" key="3">
    <source>
        <dbReference type="ARBA" id="ARBA00007931"/>
    </source>
</evidence>
<accession>A0A9D1HY90</accession>
<keyword evidence="5 15" id="KW-0645">Protease</keyword>
<evidence type="ECO:0000313" key="15">
    <source>
        <dbReference type="EMBL" id="HIU24916.1"/>
    </source>
</evidence>
<evidence type="ECO:0000256" key="9">
    <source>
        <dbReference type="ARBA" id="ARBA00022833"/>
    </source>
</evidence>
<evidence type="ECO:0000313" key="16">
    <source>
        <dbReference type="Proteomes" id="UP000824090"/>
    </source>
</evidence>
<dbReference type="GO" id="GO:0006508">
    <property type="term" value="P:proteolysis"/>
    <property type="evidence" value="ECO:0007669"/>
    <property type="project" value="UniProtKB-KW"/>
</dbReference>
<feature type="transmembrane region" description="Helical" evidence="13">
    <location>
        <begin position="80"/>
        <end position="101"/>
    </location>
</feature>
<feature type="transmembrane region" description="Helical" evidence="13">
    <location>
        <begin position="38"/>
        <end position="59"/>
    </location>
</feature>
<evidence type="ECO:0000256" key="2">
    <source>
        <dbReference type="ARBA" id="ARBA00004651"/>
    </source>
</evidence>
<dbReference type="GO" id="GO:0046872">
    <property type="term" value="F:metal ion binding"/>
    <property type="evidence" value="ECO:0007669"/>
    <property type="project" value="UniProtKB-KW"/>
</dbReference>
<evidence type="ECO:0000256" key="12">
    <source>
        <dbReference type="ARBA" id="ARBA00023136"/>
    </source>
</evidence>
<comment type="subcellular location">
    <subcellularLocation>
        <location evidence="2">Cell membrane</location>
        <topology evidence="2">Multi-pass membrane protein</topology>
    </subcellularLocation>
</comment>
<gene>
    <name evidence="15" type="ORF">IAC50_00265</name>
</gene>